<name>A0A6V7Q2M9_ANACO</name>
<dbReference type="InterPro" id="IPR045182">
    <property type="entry name" value="JINGUBANG-like"/>
</dbReference>
<feature type="repeat" description="WD" evidence="1">
    <location>
        <begin position="7"/>
        <end position="36"/>
    </location>
</feature>
<dbReference type="Gene3D" id="2.130.10.10">
    <property type="entry name" value="YVTN repeat-like/Quinoprotein amine dehydrogenase"/>
    <property type="match status" value="1"/>
</dbReference>
<dbReference type="InterPro" id="IPR015943">
    <property type="entry name" value="WD40/YVTN_repeat-like_dom_sf"/>
</dbReference>
<dbReference type="PANTHER" id="PTHR22844:SF199">
    <property type="entry name" value="F21J9.19"/>
    <property type="match status" value="1"/>
</dbReference>
<dbReference type="PANTHER" id="PTHR22844">
    <property type="entry name" value="F-BOX AND WD40 DOMAIN PROTEIN"/>
    <property type="match status" value="1"/>
</dbReference>
<reference evidence="2" key="1">
    <citation type="submission" date="2020-07" db="EMBL/GenBank/DDBJ databases">
        <authorList>
            <person name="Lin J."/>
        </authorList>
    </citation>
    <scope>NUCLEOTIDE SEQUENCE</scope>
</reference>
<dbReference type="Pfam" id="PF00400">
    <property type="entry name" value="WD40"/>
    <property type="match status" value="2"/>
</dbReference>
<dbReference type="SMART" id="SM00320">
    <property type="entry name" value="WD40"/>
    <property type="match status" value="2"/>
</dbReference>
<dbReference type="InterPro" id="IPR036322">
    <property type="entry name" value="WD40_repeat_dom_sf"/>
</dbReference>
<evidence type="ECO:0000256" key="1">
    <source>
        <dbReference type="PROSITE-ProRule" id="PRU00221"/>
    </source>
</evidence>
<dbReference type="AlphaFoldDB" id="A0A6V7Q2M9"/>
<keyword evidence="1" id="KW-0853">WD repeat</keyword>
<dbReference type="SUPFAM" id="SSF50978">
    <property type="entry name" value="WD40 repeat-like"/>
    <property type="match status" value="1"/>
</dbReference>
<evidence type="ECO:0000313" key="2">
    <source>
        <dbReference type="EMBL" id="CAD1837186.1"/>
    </source>
</evidence>
<dbReference type="InterPro" id="IPR001680">
    <property type="entry name" value="WD40_rpt"/>
</dbReference>
<accession>A0A6V7Q2M9</accession>
<dbReference type="PROSITE" id="PS50294">
    <property type="entry name" value="WD_REPEATS_REGION"/>
    <property type="match status" value="1"/>
</dbReference>
<dbReference type="PROSITE" id="PS50082">
    <property type="entry name" value="WD_REPEATS_2"/>
    <property type="match status" value="1"/>
</dbReference>
<dbReference type="EMBL" id="LR862131">
    <property type="protein sequence ID" value="CAD1837186.1"/>
    <property type="molecule type" value="Genomic_DNA"/>
</dbReference>
<organism evidence="2">
    <name type="scientific">Ananas comosus var. bracteatus</name>
    <name type="common">red pineapple</name>
    <dbReference type="NCBI Taxonomy" id="296719"/>
    <lineage>
        <taxon>Eukaryota</taxon>
        <taxon>Viridiplantae</taxon>
        <taxon>Streptophyta</taxon>
        <taxon>Embryophyta</taxon>
        <taxon>Tracheophyta</taxon>
        <taxon>Spermatophyta</taxon>
        <taxon>Magnoliopsida</taxon>
        <taxon>Liliopsida</taxon>
        <taxon>Poales</taxon>
        <taxon>Bromeliaceae</taxon>
        <taxon>Bromelioideae</taxon>
        <taxon>Ananas</taxon>
    </lineage>
</organism>
<proteinExistence type="predicted"/>
<sequence>MAAVGALRGHEKAVLCVACVGNVVFSGSADRTVRIWRRGGSEHGCLGVLIGHSSAVRSITAVRTPPPEEEYRVCSASLDGEVRVWRVRVSALDWGIPSDPTLPHKV</sequence>
<gene>
    <name evidence="2" type="ORF">CB5_LOCUS20397</name>
</gene>
<protein>
    <submittedName>
        <fullName evidence="2">Uncharacterized protein</fullName>
    </submittedName>
</protein>